<dbReference type="RefSeq" id="WP_302076310.1">
    <property type="nucleotide sequence ID" value="NZ_JAUKWQ010000002.1"/>
</dbReference>
<comment type="catalytic activity">
    <reaction evidence="8 9">
        <text>kanamycin B + acetyl-CoA = N(6')-acetylkanamycin B + CoA + H(+)</text>
        <dbReference type="Rhea" id="RHEA:16449"/>
        <dbReference type="ChEBI" id="CHEBI:15378"/>
        <dbReference type="ChEBI" id="CHEBI:57287"/>
        <dbReference type="ChEBI" id="CHEBI:57288"/>
        <dbReference type="ChEBI" id="CHEBI:58390"/>
        <dbReference type="ChEBI" id="CHEBI:58549"/>
        <dbReference type="EC" id="2.3.1.82"/>
    </reaction>
</comment>
<accession>A0ABT8SVJ2</accession>
<dbReference type="InterPro" id="IPR024170">
    <property type="entry name" value="Aminoglycoside_N6-AcTrfrase"/>
</dbReference>
<evidence type="ECO:0000256" key="9">
    <source>
        <dbReference type="PIRNR" id="PIRNR000452"/>
    </source>
</evidence>
<keyword evidence="12" id="KW-1185">Reference proteome</keyword>
<dbReference type="EC" id="2.3.1.82" evidence="2 9"/>
<evidence type="ECO:0000256" key="5">
    <source>
        <dbReference type="ARBA" id="ARBA00023251"/>
    </source>
</evidence>
<name>A0ABT8SVJ2_9HYPH</name>
<organism evidence="11 12">
    <name type="scientific">Rhizobium oryzicola</name>
    <dbReference type="NCBI Taxonomy" id="1232668"/>
    <lineage>
        <taxon>Bacteria</taxon>
        <taxon>Pseudomonadati</taxon>
        <taxon>Pseudomonadota</taxon>
        <taxon>Alphaproteobacteria</taxon>
        <taxon>Hyphomicrobiales</taxon>
        <taxon>Rhizobiaceae</taxon>
        <taxon>Rhizobium/Agrobacterium group</taxon>
        <taxon>Rhizobium</taxon>
    </lineage>
</organism>
<evidence type="ECO:0000256" key="8">
    <source>
        <dbReference type="ARBA" id="ARBA00048923"/>
    </source>
</evidence>
<evidence type="ECO:0000313" key="11">
    <source>
        <dbReference type="EMBL" id="MDO1582169.1"/>
    </source>
</evidence>
<evidence type="ECO:0000313" key="12">
    <source>
        <dbReference type="Proteomes" id="UP001169006"/>
    </source>
</evidence>
<keyword evidence="4 9" id="KW-0808">Transferase</keyword>
<gene>
    <name evidence="11" type="ORF">Q2T52_08675</name>
</gene>
<comment type="caution">
    <text evidence="11">The sequence shown here is derived from an EMBL/GenBank/DDBJ whole genome shotgun (WGS) entry which is preliminary data.</text>
</comment>
<proteinExistence type="predicted"/>
<dbReference type="InterPro" id="IPR016181">
    <property type="entry name" value="Acyl_CoA_acyltransferase"/>
</dbReference>
<protein>
    <recommendedName>
        <fullName evidence="3 9">Aminoglycoside N(6')-acetyltransferase type 1</fullName>
        <ecNumber evidence="2 9">2.3.1.82</ecNumber>
    </recommendedName>
    <alternativeName>
        <fullName evidence="7 9">Aminoglycoside resistance protein</fullName>
    </alternativeName>
</protein>
<evidence type="ECO:0000256" key="6">
    <source>
        <dbReference type="ARBA" id="ARBA00023315"/>
    </source>
</evidence>
<dbReference type="SUPFAM" id="SSF55729">
    <property type="entry name" value="Acyl-CoA N-acyltransferases (Nat)"/>
    <property type="match status" value="1"/>
</dbReference>
<reference evidence="11" key="1">
    <citation type="journal article" date="2015" name="Int. J. Syst. Evol. Microbiol.">
        <title>Rhizobium oryzicola sp. nov., potential plant-growth-promoting endophytic bacteria isolated from rice roots.</title>
        <authorList>
            <person name="Zhang X.X."/>
            <person name="Gao J.S."/>
            <person name="Cao Y.H."/>
            <person name="Sheirdil R.A."/>
            <person name="Wang X.C."/>
            <person name="Zhang L."/>
        </authorList>
    </citation>
    <scope>NUCLEOTIDE SEQUENCE</scope>
    <source>
        <strain evidence="11">05753</strain>
    </source>
</reference>
<comment type="function">
    <text evidence="9">Catalyzes the transfer of an acetyl group from acetyl-CoA to the 6'-amino group of aminoglycoside molecules conferring resistance to antibiotics containing the purpurosamine ring.</text>
</comment>
<reference evidence="11" key="2">
    <citation type="submission" date="2023-07" db="EMBL/GenBank/DDBJ databases">
        <authorList>
            <person name="Sun H."/>
        </authorList>
    </citation>
    <scope>NUCLEOTIDE SEQUENCE</scope>
    <source>
        <strain evidence="11">05753</strain>
    </source>
</reference>
<dbReference type="EMBL" id="JAUKWQ010000002">
    <property type="protein sequence ID" value="MDO1582169.1"/>
    <property type="molecule type" value="Genomic_DNA"/>
</dbReference>
<dbReference type="Gene3D" id="3.40.630.30">
    <property type="match status" value="1"/>
</dbReference>
<evidence type="ECO:0000256" key="4">
    <source>
        <dbReference type="ARBA" id="ARBA00022679"/>
    </source>
</evidence>
<evidence type="ECO:0000256" key="7">
    <source>
        <dbReference type="ARBA" id="ARBA00029660"/>
    </source>
</evidence>
<keyword evidence="5 9" id="KW-0046">Antibiotic resistance</keyword>
<evidence type="ECO:0000256" key="2">
    <source>
        <dbReference type="ARBA" id="ARBA00012888"/>
    </source>
</evidence>
<dbReference type="PIRSF" id="PIRSF000452">
    <property type="entry name" value="6-N-acetyltransf"/>
    <property type="match status" value="1"/>
</dbReference>
<evidence type="ECO:0000259" key="10">
    <source>
        <dbReference type="PROSITE" id="PS51186"/>
    </source>
</evidence>
<dbReference type="CDD" id="cd04301">
    <property type="entry name" value="NAT_SF"/>
    <property type="match status" value="1"/>
</dbReference>
<evidence type="ECO:0000256" key="3">
    <source>
        <dbReference type="ARBA" id="ARBA00017677"/>
    </source>
</evidence>
<dbReference type="Proteomes" id="UP001169006">
    <property type="component" value="Unassembled WGS sequence"/>
</dbReference>
<dbReference type="InterPro" id="IPR000182">
    <property type="entry name" value="GNAT_dom"/>
</dbReference>
<dbReference type="Pfam" id="PF00583">
    <property type="entry name" value="Acetyltransf_1"/>
    <property type="match status" value="1"/>
</dbReference>
<comment type="subunit">
    <text evidence="1 9">Homodimer.</text>
</comment>
<sequence length="142" mass="15980">MNAEDVEEWCRMRNGLWGRLDIGAHKAEIVAMLCNPRHRAYLATGGDRQSQGFAEVSIRDYANGCTRTPVPFLEGIWVEPKERRSGVGAALLAQIMAELRSEGYDELCSDAEIDNLISHQAHAAWGFQETKRVVFFRRALSN</sequence>
<evidence type="ECO:0000256" key="1">
    <source>
        <dbReference type="ARBA" id="ARBA00011738"/>
    </source>
</evidence>
<keyword evidence="6 9" id="KW-0012">Acyltransferase</keyword>
<feature type="domain" description="N-acetyltransferase" evidence="10">
    <location>
        <begin position="1"/>
        <end position="142"/>
    </location>
</feature>
<dbReference type="PROSITE" id="PS51186">
    <property type="entry name" value="GNAT"/>
    <property type="match status" value="1"/>
</dbReference>